<accession>A0A6P4CYC6</accession>
<sequence>MWITHPKYKETVRQNWNYEESLDNTLIALSSNLSRWNKEGFGHVERMKIRLINRIRGIQKAQANGKNPFLKRLELQLHKELADILDREEILWLQKSREKWIIDGDRNTRYYHTRTIIRRRKNKILKLRNHEGTWVEDQEELANLAINFFTRLYQEQGDTIQLQSSKSYPKIQEDVKRNMDVMPTGKEIKDAFFRIGSLKAPGLDIPVPRILRVPRETPFRISLCLTFI</sequence>
<dbReference type="KEGG" id="adu:107483187"/>
<dbReference type="GeneID" id="107483187"/>
<proteinExistence type="predicted"/>
<evidence type="ECO:0000313" key="1">
    <source>
        <dbReference type="Proteomes" id="UP000515211"/>
    </source>
</evidence>
<gene>
    <name evidence="2" type="primary">LOC107483187</name>
</gene>
<name>A0A6P4CYC6_ARADU</name>
<keyword evidence="1" id="KW-1185">Reference proteome</keyword>
<dbReference type="RefSeq" id="XP_015959294.1">
    <property type="nucleotide sequence ID" value="XM_016103808.1"/>
</dbReference>
<dbReference type="Proteomes" id="UP000515211">
    <property type="component" value="Chromosome 4"/>
</dbReference>
<dbReference type="AlphaFoldDB" id="A0A6P4CYC6"/>
<organism evidence="1 2">
    <name type="scientific">Arachis duranensis</name>
    <name type="common">Wild peanut</name>
    <dbReference type="NCBI Taxonomy" id="130453"/>
    <lineage>
        <taxon>Eukaryota</taxon>
        <taxon>Viridiplantae</taxon>
        <taxon>Streptophyta</taxon>
        <taxon>Embryophyta</taxon>
        <taxon>Tracheophyta</taxon>
        <taxon>Spermatophyta</taxon>
        <taxon>Magnoliopsida</taxon>
        <taxon>eudicotyledons</taxon>
        <taxon>Gunneridae</taxon>
        <taxon>Pentapetalae</taxon>
        <taxon>rosids</taxon>
        <taxon>fabids</taxon>
        <taxon>Fabales</taxon>
        <taxon>Fabaceae</taxon>
        <taxon>Papilionoideae</taxon>
        <taxon>50 kb inversion clade</taxon>
        <taxon>dalbergioids sensu lato</taxon>
        <taxon>Dalbergieae</taxon>
        <taxon>Pterocarpus clade</taxon>
        <taxon>Arachis</taxon>
    </lineage>
</organism>
<reference evidence="2" key="2">
    <citation type="submission" date="2025-08" db="UniProtKB">
        <authorList>
            <consortium name="RefSeq"/>
        </authorList>
    </citation>
    <scope>IDENTIFICATION</scope>
    <source>
        <tissue evidence="2">Whole plant</tissue>
    </source>
</reference>
<reference evidence="1" key="1">
    <citation type="journal article" date="2016" name="Nat. Genet.">
        <title>The genome sequences of Arachis duranensis and Arachis ipaensis, the diploid ancestors of cultivated peanut.</title>
        <authorList>
            <person name="Bertioli D.J."/>
            <person name="Cannon S.B."/>
            <person name="Froenicke L."/>
            <person name="Huang G."/>
            <person name="Farmer A.D."/>
            <person name="Cannon E.K."/>
            <person name="Liu X."/>
            <person name="Gao D."/>
            <person name="Clevenger J."/>
            <person name="Dash S."/>
            <person name="Ren L."/>
            <person name="Moretzsohn M.C."/>
            <person name="Shirasawa K."/>
            <person name="Huang W."/>
            <person name="Vidigal B."/>
            <person name="Abernathy B."/>
            <person name="Chu Y."/>
            <person name="Niederhuth C.E."/>
            <person name="Umale P."/>
            <person name="Araujo A.C."/>
            <person name="Kozik A."/>
            <person name="Kim K.D."/>
            <person name="Burow M.D."/>
            <person name="Varshney R.K."/>
            <person name="Wang X."/>
            <person name="Zhang X."/>
            <person name="Barkley N."/>
            <person name="Guimaraes P.M."/>
            <person name="Isobe S."/>
            <person name="Guo B."/>
            <person name="Liao B."/>
            <person name="Stalker H.T."/>
            <person name="Schmitz R.J."/>
            <person name="Scheffler B.E."/>
            <person name="Leal-Bertioli S.C."/>
            <person name="Xun X."/>
            <person name="Jackson S.A."/>
            <person name="Michelmore R."/>
            <person name="Ozias-Akins P."/>
        </authorList>
    </citation>
    <scope>NUCLEOTIDE SEQUENCE [LARGE SCALE GENOMIC DNA]</scope>
    <source>
        <strain evidence="1">cv. V14167</strain>
    </source>
</reference>
<protein>
    <submittedName>
        <fullName evidence="2">Uncharacterized protein LOC107483187</fullName>
    </submittedName>
</protein>
<evidence type="ECO:0000313" key="2">
    <source>
        <dbReference type="RefSeq" id="XP_015959294.1"/>
    </source>
</evidence>